<feature type="compositionally biased region" description="Basic and acidic residues" evidence="5">
    <location>
        <begin position="454"/>
        <end position="472"/>
    </location>
</feature>
<dbReference type="GO" id="GO:0005634">
    <property type="term" value="C:nucleus"/>
    <property type="evidence" value="ECO:0000318"/>
    <property type="project" value="GO_Central"/>
</dbReference>
<feature type="domain" description="Bud22" evidence="6">
    <location>
        <begin position="10"/>
        <end position="471"/>
    </location>
</feature>
<feature type="compositionally biased region" description="Basic and acidic residues" evidence="5">
    <location>
        <begin position="281"/>
        <end position="294"/>
    </location>
</feature>
<dbReference type="InterPro" id="IPR015158">
    <property type="entry name" value="Bud22_dom"/>
</dbReference>
<reference evidence="7" key="2">
    <citation type="submission" date="2021-01" db="UniProtKB">
        <authorList>
            <consortium name="EnsemblMetazoa"/>
        </authorList>
    </citation>
    <scope>IDENTIFICATION</scope>
</reference>
<dbReference type="InParanoid" id="A0A7M7N7D7"/>
<dbReference type="RefSeq" id="XP_030832378.1">
    <property type="nucleotide sequence ID" value="XM_030976518.1"/>
</dbReference>
<dbReference type="PANTHER" id="PTHR23325:SF1">
    <property type="entry name" value="SERUM RESPONSE FACTOR-BINDING PROTEIN 1"/>
    <property type="match status" value="1"/>
</dbReference>
<evidence type="ECO:0000256" key="4">
    <source>
        <dbReference type="ARBA" id="ARBA00033254"/>
    </source>
</evidence>
<organism evidence="7 8">
    <name type="scientific">Strongylocentrotus purpuratus</name>
    <name type="common">Purple sea urchin</name>
    <dbReference type="NCBI Taxonomy" id="7668"/>
    <lineage>
        <taxon>Eukaryota</taxon>
        <taxon>Metazoa</taxon>
        <taxon>Echinodermata</taxon>
        <taxon>Eleutherozoa</taxon>
        <taxon>Echinozoa</taxon>
        <taxon>Echinoidea</taxon>
        <taxon>Euechinoidea</taxon>
        <taxon>Echinacea</taxon>
        <taxon>Camarodonta</taxon>
        <taxon>Echinidea</taxon>
        <taxon>Strongylocentrotidae</taxon>
        <taxon>Strongylocentrotus</taxon>
    </lineage>
</organism>
<feature type="compositionally biased region" description="Acidic residues" evidence="5">
    <location>
        <begin position="231"/>
        <end position="267"/>
    </location>
</feature>
<dbReference type="Pfam" id="PF09073">
    <property type="entry name" value="BUD22"/>
    <property type="match status" value="1"/>
</dbReference>
<evidence type="ECO:0000256" key="1">
    <source>
        <dbReference type="ARBA" id="ARBA00013459"/>
    </source>
</evidence>
<dbReference type="InterPro" id="IPR037393">
    <property type="entry name" value="Bud22/SRFB1"/>
</dbReference>
<reference evidence="8" key="1">
    <citation type="submission" date="2015-02" db="EMBL/GenBank/DDBJ databases">
        <title>Genome sequencing for Strongylocentrotus purpuratus.</title>
        <authorList>
            <person name="Murali S."/>
            <person name="Liu Y."/>
            <person name="Vee V."/>
            <person name="English A."/>
            <person name="Wang M."/>
            <person name="Skinner E."/>
            <person name="Han Y."/>
            <person name="Muzny D.M."/>
            <person name="Worley K.C."/>
            <person name="Gibbs R.A."/>
        </authorList>
    </citation>
    <scope>NUCLEOTIDE SEQUENCE</scope>
</reference>
<feature type="compositionally biased region" description="Basic and acidic residues" evidence="5">
    <location>
        <begin position="311"/>
        <end position="320"/>
    </location>
</feature>
<keyword evidence="8" id="KW-1185">Reference proteome</keyword>
<dbReference type="GeneID" id="764660"/>
<dbReference type="EnsemblMetazoa" id="XM_030976518">
    <property type="protein sequence ID" value="XP_030832378"/>
    <property type="gene ID" value="LOC764660"/>
</dbReference>
<proteinExistence type="predicted"/>
<dbReference type="KEGG" id="spu:764660"/>
<comment type="function">
    <text evidence="3">May be involved in regulating transcriptional activation of cardiac genes during the aging process. May play a role in biosynthesis and/or processing of SLC2A4 in adipose cells.</text>
</comment>
<dbReference type="GO" id="GO:0030686">
    <property type="term" value="C:90S preribosome"/>
    <property type="evidence" value="ECO:0000318"/>
    <property type="project" value="GO_Central"/>
</dbReference>
<feature type="region of interest" description="Disordered" evidence="5">
    <location>
        <begin position="281"/>
        <end position="472"/>
    </location>
</feature>
<dbReference type="OMA" id="GFQQNEP"/>
<evidence type="ECO:0000313" key="7">
    <source>
        <dbReference type="EnsemblMetazoa" id="XP_030832378"/>
    </source>
</evidence>
<evidence type="ECO:0000259" key="6">
    <source>
        <dbReference type="Pfam" id="PF09073"/>
    </source>
</evidence>
<dbReference type="OrthoDB" id="3364872at2759"/>
<name>A0A7M7N7D7_STRPU</name>
<feature type="compositionally biased region" description="Acidic residues" evidence="5">
    <location>
        <begin position="151"/>
        <end position="173"/>
    </location>
</feature>
<dbReference type="Proteomes" id="UP000007110">
    <property type="component" value="Unassembled WGS sequence"/>
</dbReference>
<evidence type="ECO:0000256" key="3">
    <source>
        <dbReference type="ARBA" id="ARBA00025646"/>
    </source>
</evidence>
<feature type="region of interest" description="Disordered" evidence="5">
    <location>
        <begin position="133"/>
        <end position="268"/>
    </location>
</feature>
<evidence type="ECO:0000256" key="2">
    <source>
        <dbReference type="ARBA" id="ARBA00023054"/>
    </source>
</evidence>
<evidence type="ECO:0000313" key="8">
    <source>
        <dbReference type="Proteomes" id="UP000007110"/>
    </source>
</evidence>
<protein>
    <recommendedName>
        <fullName evidence="1">Serum response factor-binding protein 1</fullName>
    </recommendedName>
    <alternativeName>
        <fullName evidence="4">SRF-dependent transcription regulation-associated protein</fullName>
    </alternativeName>
</protein>
<feature type="compositionally biased region" description="Basic and acidic residues" evidence="5">
    <location>
        <begin position="348"/>
        <end position="357"/>
    </location>
</feature>
<dbReference type="AlphaFoldDB" id="A0A7M7N7D7"/>
<accession>A0A7M7N7D7</accession>
<dbReference type="GO" id="GO:0030490">
    <property type="term" value="P:maturation of SSU-rRNA"/>
    <property type="evidence" value="ECO:0000318"/>
    <property type="project" value="GO_Central"/>
</dbReference>
<evidence type="ECO:0000256" key="5">
    <source>
        <dbReference type="SAM" id="MobiDB-lite"/>
    </source>
</evidence>
<feature type="compositionally biased region" description="Polar residues" evidence="5">
    <location>
        <begin position="194"/>
        <end position="205"/>
    </location>
</feature>
<keyword evidence="2" id="KW-0175">Coiled coil</keyword>
<feature type="compositionally biased region" description="Gly residues" evidence="5">
    <location>
        <begin position="415"/>
        <end position="430"/>
    </location>
</feature>
<dbReference type="PANTHER" id="PTHR23325">
    <property type="entry name" value="SERUM RESPONSE FACTOR-BINDING"/>
    <property type="match status" value="1"/>
</dbReference>
<feature type="compositionally biased region" description="Basic and acidic residues" evidence="5">
    <location>
        <begin position="133"/>
        <end position="150"/>
    </location>
</feature>
<sequence length="472" mass="52899">MDKVQFNTQMVNMRKTVKRAKVQLIHHLTRQIMVVRKKKGSGQQLVKNERRAGRLVKEIEVIKDLPCDEVTMSAVINKQSLQAVLDNGNSTAEQRGTARLIHHKVISQQIATFKDLVTDDLLEIGKRKEKLLSRTEEGNTKKADRRRSESSNEEEEDSLEEADNASEASDNDGDETKASPFLTMDTGRSKKSESTSLSEQNQQLREQMESRHKKSGFFTTAQSKEDKLQGESDDDEEEESEEMDDDEEEEDDVESIEDMDDDIDDMGENFNSEFRELSAEIKKGKYSGHVEKERKKSKGLDSLFVGRLSGKGHDSGDKTIKGRKNRPGQTERHKINIKKQINVLRRPSGKEPREGSRHVALVDLPSLDAREKQPSKRKVIPGINALYEKPKTGDSSNEKVLPSQRSMVSKRGRGGARGGGRGGGAGGGGRSLMMASAQAPEALHPSWEAKKKKKEQESKILPFEGKKITFDD</sequence>